<keyword evidence="5" id="KW-0067">ATP-binding</keyword>
<evidence type="ECO:0000256" key="6">
    <source>
        <dbReference type="ARBA" id="ARBA00022989"/>
    </source>
</evidence>
<feature type="domain" description="CCHC-type" evidence="11">
    <location>
        <begin position="703"/>
        <end position="718"/>
    </location>
</feature>
<feature type="transmembrane region" description="Helical" evidence="10">
    <location>
        <begin position="480"/>
        <end position="501"/>
    </location>
</feature>
<evidence type="ECO:0000313" key="14">
    <source>
        <dbReference type="Proteomes" id="UP001634393"/>
    </source>
</evidence>
<dbReference type="FunFam" id="3.40.50.300:FF:000530">
    <property type="entry name" value="ABC transporter G family member 6"/>
    <property type="match status" value="1"/>
</dbReference>
<gene>
    <name evidence="13" type="ORF">ACJIZ3_024182</name>
</gene>
<evidence type="ECO:0000256" key="7">
    <source>
        <dbReference type="ARBA" id="ARBA00023136"/>
    </source>
</evidence>
<dbReference type="SUPFAM" id="SSF54928">
    <property type="entry name" value="RNA-binding domain, RBD"/>
    <property type="match status" value="1"/>
</dbReference>
<dbReference type="PROSITE" id="PS00211">
    <property type="entry name" value="ABC_TRANSPORTER_1"/>
    <property type="match status" value="1"/>
</dbReference>
<dbReference type="PANTHER" id="PTHR48041:SF109">
    <property type="entry name" value="ABC TRANSPORTER G FAMILY MEMBER 20"/>
    <property type="match status" value="1"/>
</dbReference>
<dbReference type="PROSITE" id="PS50893">
    <property type="entry name" value="ABC_TRANSPORTER_2"/>
    <property type="match status" value="1"/>
</dbReference>
<organism evidence="13 14">
    <name type="scientific">Penstemon smallii</name>
    <dbReference type="NCBI Taxonomy" id="265156"/>
    <lineage>
        <taxon>Eukaryota</taxon>
        <taxon>Viridiplantae</taxon>
        <taxon>Streptophyta</taxon>
        <taxon>Embryophyta</taxon>
        <taxon>Tracheophyta</taxon>
        <taxon>Spermatophyta</taxon>
        <taxon>Magnoliopsida</taxon>
        <taxon>eudicotyledons</taxon>
        <taxon>Gunneridae</taxon>
        <taxon>Pentapetalae</taxon>
        <taxon>asterids</taxon>
        <taxon>lamiids</taxon>
        <taxon>Lamiales</taxon>
        <taxon>Plantaginaceae</taxon>
        <taxon>Cheloneae</taxon>
        <taxon>Penstemon</taxon>
    </lineage>
</organism>
<feature type="compositionally biased region" description="Basic and acidic residues" evidence="9">
    <location>
        <begin position="789"/>
        <end position="824"/>
    </location>
</feature>
<keyword evidence="14" id="KW-1185">Reference proteome</keyword>
<dbReference type="SUPFAM" id="SSF57756">
    <property type="entry name" value="Retrovirus zinc finger-like domains"/>
    <property type="match status" value="1"/>
</dbReference>
<dbReference type="Pfam" id="PF00098">
    <property type="entry name" value="zf-CCHC"/>
    <property type="match status" value="2"/>
</dbReference>
<dbReference type="PANTHER" id="PTHR48041">
    <property type="entry name" value="ABC TRANSPORTER G FAMILY MEMBER 28"/>
    <property type="match status" value="1"/>
</dbReference>
<feature type="region of interest" description="Disordered" evidence="9">
    <location>
        <begin position="736"/>
        <end position="911"/>
    </location>
</feature>
<dbReference type="InterPro" id="IPR017871">
    <property type="entry name" value="ABC_transporter-like_CS"/>
</dbReference>
<feature type="domain" description="CCHC-type" evidence="11">
    <location>
        <begin position="725"/>
        <end position="741"/>
    </location>
</feature>
<feature type="transmembrane region" description="Helical" evidence="10">
    <location>
        <begin position="447"/>
        <end position="468"/>
    </location>
</feature>
<evidence type="ECO:0000256" key="3">
    <source>
        <dbReference type="ARBA" id="ARBA00022692"/>
    </source>
</evidence>
<feature type="transmembrane region" description="Helical" evidence="10">
    <location>
        <begin position="585"/>
        <end position="607"/>
    </location>
</feature>
<keyword evidence="3 10" id="KW-0812">Transmembrane</keyword>
<dbReference type="Gene3D" id="3.30.70.330">
    <property type="match status" value="1"/>
</dbReference>
<keyword evidence="6 10" id="KW-1133">Transmembrane helix</keyword>
<dbReference type="Pfam" id="PF01061">
    <property type="entry name" value="ABC2_membrane"/>
    <property type="match status" value="1"/>
</dbReference>
<evidence type="ECO:0000313" key="13">
    <source>
        <dbReference type="EMBL" id="KAL3839591.1"/>
    </source>
</evidence>
<dbReference type="FunFam" id="4.10.60.10:FF:000003">
    <property type="entry name" value="serine/arginine-rich splicing factor RS2Z32-like isoform X1"/>
    <property type="match status" value="1"/>
</dbReference>
<dbReference type="InterPro" id="IPR036875">
    <property type="entry name" value="Znf_CCHC_sf"/>
</dbReference>
<keyword evidence="2" id="KW-0813">Transport</keyword>
<sequence length="911" mass="101306">MASDLPFLGPRHAMELQELTRKPKRTTSQTLGELLQRVGDSTIEPSHRVLEVHDQPVIQPSSLPFILSFQNLTYSVKTRRKLLPPCFSRGSDRTTNVTSPETNLIESNKSRMKVLLDGISGEAREGEVMAVLGASGSGKSTLIDALADRIARESLKGTITLNGQVLESKLLKVISAYVMQDDLLFPMLTVEETLMFSAEFRLPRTMSKSRKKARVQALIDQLGLRNAAKTIIGDEGHRGVSGGERRRVSIGTDIIHDPIVLFLDEPTSGLDSTSAYMVVKVLQRIAQSGSIVIMSIHQPSYRILSLLDRMLILSRGQTVFSGSPTTLPQFFSEFGNPIPANEDKTEFALDYIRELEGAPEGTKNLVDFNKTWQRRNNPPTRNTNRPTLSLKDAISASISMGKLVSGATNVDSNLSSSVPTYANPFWKEMIVIANRSITNSRRAPELFGVRFGAVLVTGIILATIFWKLDNSPKGVQERVGFFAFAMSTTFYTCAEAIPVFLQERYIFMRETAYNAYRRSSYVLSHAIISIPSLLILSLAFACTTYWAVGLAGGTSGFLFFFTFIFASFWAGSSFVTFLSGIIFNVMLAYTVVVAILAYFLLFSGFFITRDRIPSYWIWFHYASLVKYPYQGVLQNEFDDPTKCFVTGIQEFSDPRDADDARYRMDGRDVDGRRITVEFAKGVPRGPGGVREYVGRGPAPGSGRCFNCGLDGHWARDCKAGDWKNKCYRCGERGHIERNCQNSPKKSTKRDRSYSRSPVRSRSPPRRGRSRSRSFSRSPSYRSRSPPAKRGRDSKYEERRSRRSPSDESREPKRNHSPTPERDSPIEGSPSSPGRIVPSESPKGYTPSPRETSQSPSPGRIIHSESPPGYREDSPRDTRGRSDESSPHAANGSPSVNKSPVYDGSPVGSESP</sequence>
<dbReference type="InterPro" id="IPR013525">
    <property type="entry name" value="ABC2_TM"/>
</dbReference>
<dbReference type="PROSITE" id="PS50158">
    <property type="entry name" value="ZF_CCHC"/>
    <property type="match status" value="2"/>
</dbReference>
<feature type="transmembrane region" description="Helical" evidence="10">
    <location>
        <begin position="522"/>
        <end position="546"/>
    </location>
</feature>
<dbReference type="InterPro" id="IPR003439">
    <property type="entry name" value="ABC_transporter-like_ATP-bd"/>
</dbReference>
<dbReference type="SMART" id="SM00382">
    <property type="entry name" value="AAA"/>
    <property type="match status" value="1"/>
</dbReference>
<keyword evidence="8" id="KW-0479">Metal-binding</keyword>
<dbReference type="SUPFAM" id="SSF52540">
    <property type="entry name" value="P-loop containing nucleoside triphosphate hydrolases"/>
    <property type="match status" value="1"/>
</dbReference>
<feature type="transmembrane region" description="Helical" evidence="10">
    <location>
        <begin position="558"/>
        <end position="578"/>
    </location>
</feature>
<evidence type="ECO:0000259" key="11">
    <source>
        <dbReference type="PROSITE" id="PS50158"/>
    </source>
</evidence>
<evidence type="ECO:0000256" key="9">
    <source>
        <dbReference type="SAM" id="MobiDB-lite"/>
    </source>
</evidence>
<dbReference type="EMBL" id="JBJXBP010000003">
    <property type="protein sequence ID" value="KAL3839591.1"/>
    <property type="molecule type" value="Genomic_DNA"/>
</dbReference>
<dbReference type="InterPro" id="IPR012677">
    <property type="entry name" value="Nucleotide-bd_a/b_plait_sf"/>
</dbReference>
<evidence type="ECO:0000256" key="2">
    <source>
        <dbReference type="ARBA" id="ARBA00022448"/>
    </source>
</evidence>
<accession>A0ABD3TSH5</accession>
<evidence type="ECO:0000256" key="1">
    <source>
        <dbReference type="ARBA" id="ARBA00004141"/>
    </source>
</evidence>
<evidence type="ECO:0000256" key="5">
    <source>
        <dbReference type="ARBA" id="ARBA00022840"/>
    </source>
</evidence>
<comment type="caution">
    <text evidence="13">The sequence shown here is derived from an EMBL/GenBank/DDBJ whole genome shotgun (WGS) entry which is preliminary data.</text>
</comment>
<dbReference type="InterPro" id="IPR027417">
    <property type="entry name" value="P-loop_NTPase"/>
</dbReference>
<name>A0ABD3TSH5_9LAMI</name>
<dbReference type="Gene3D" id="3.40.50.300">
    <property type="entry name" value="P-loop containing nucleotide triphosphate hydrolases"/>
    <property type="match status" value="1"/>
</dbReference>
<dbReference type="InterPro" id="IPR001878">
    <property type="entry name" value="Znf_CCHC"/>
</dbReference>
<reference evidence="13 14" key="1">
    <citation type="submission" date="2024-12" db="EMBL/GenBank/DDBJ databases">
        <title>The unique morphological basis and parallel evolutionary history of personate flowers in Penstemon.</title>
        <authorList>
            <person name="Depatie T.H."/>
            <person name="Wessinger C.A."/>
        </authorList>
    </citation>
    <scope>NUCLEOTIDE SEQUENCE [LARGE SCALE GENOMIC DNA]</scope>
    <source>
        <strain evidence="13">WTNN_2</strain>
        <tissue evidence="13">Leaf</tissue>
    </source>
</reference>
<dbReference type="GO" id="GO:0016020">
    <property type="term" value="C:membrane"/>
    <property type="evidence" value="ECO:0007669"/>
    <property type="project" value="UniProtKB-SubCell"/>
</dbReference>
<evidence type="ECO:0000256" key="8">
    <source>
        <dbReference type="PROSITE-ProRule" id="PRU00047"/>
    </source>
</evidence>
<dbReference type="Pfam" id="PF00005">
    <property type="entry name" value="ABC_tran"/>
    <property type="match status" value="1"/>
</dbReference>
<dbReference type="Gene3D" id="4.10.60.10">
    <property type="entry name" value="Zinc finger, CCHC-type"/>
    <property type="match status" value="2"/>
</dbReference>
<comment type="subcellular location">
    <subcellularLocation>
        <location evidence="1">Membrane</location>
        <topology evidence="1">Multi-pass membrane protein</topology>
    </subcellularLocation>
</comment>
<dbReference type="Proteomes" id="UP001634393">
    <property type="component" value="Unassembled WGS sequence"/>
</dbReference>
<keyword evidence="4" id="KW-0547">Nucleotide-binding</keyword>
<dbReference type="GO" id="GO:0008270">
    <property type="term" value="F:zinc ion binding"/>
    <property type="evidence" value="ECO:0007669"/>
    <property type="project" value="UniProtKB-KW"/>
</dbReference>
<proteinExistence type="predicted"/>
<evidence type="ECO:0000256" key="4">
    <source>
        <dbReference type="ARBA" id="ARBA00022741"/>
    </source>
</evidence>
<evidence type="ECO:0000259" key="12">
    <source>
        <dbReference type="PROSITE" id="PS50893"/>
    </source>
</evidence>
<dbReference type="GO" id="GO:0005524">
    <property type="term" value="F:ATP binding"/>
    <property type="evidence" value="ECO:0007669"/>
    <property type="project" value="UniProtKB-KW"/>
</dbReference>
<feature type="compositionally biased region" description="Basic and acidic residues" evidence="9">
    <location>
        <begin position="869"/>
        <end position="885"/>
    </location>
</feature>
<dbReference type="InterPro" id="IPR003593">
    <property type="entry name" value="AAA+_ATPase"/>
</dbReference>
<feature type="compositionally biased region" description="Low complexity" evidence="9">
    <location>
        <begin position="774"/>
        <end position="785"/>
    </location>
</feature>
<keyword evidence="8" id="KW-0862">Zinc</keyword>
<dbReference type="InterPro" id="IPR035979">
    <property type="entry name" value="RBD_domain_sf"/>
</dbReference>
<protein>
    <submittedName>
        <fullName evidence="13">Uncharacterized protein</fullName>
    </submittedName>
</protein>
<feature type="domain" description="ABC transporter" evidence="12">
    <location>
        <begin position="92"/>
        <end position="340"/>
    </location>
</feature>
<dbReference type="AlphaFoldDB" id="A0ABD3TSH5"/>
<dbReference type="InterPro" id="IPR050352">
    <property type="entry name" value="ABCG_transporters"/>
</dbReference>
<evidence type="ECO:0000256" key="10">
    <source>
        <dbReference type="SAM" id="Phobius"/>
    </source>
</evidence>
<dbReference type="SMART" id="SM00343">
    <property type="entry name" value="ZnF_C2HC"/>
    <property type="match status" value="2"/>
</dbReference>
<keyword evidence="8" id="KW-0863">Zinc-finger</keyword>
<keyword evidence="7 10" id="KW-0472">Membrane</keyword>
<feature type="compositionally biased region" description="Basic residues" evidence="9">
    <location>
        <begin position="762"/>
        <end position="773"/>
    </location>
</feature>